<reference evidence="1" key="1">
    <citation type="submission" date="2019-05" db="EMBL/GenBank/DDBJ databases">
        <title>Metatranscriptomic reconstruction reveals RNA viruses with the potential to shape carbon cycling in soil.</title>
        <authorList>
            <person name="Starr E.P."/>
            <person name="Nuccio E."/>
            <person name="Pett-Ridge J."/>
            <person name="Banfield J.F."/>
            <person name="Firestone M.K."/>
        </authorList>
    </citation>
    <scope>NUCLEOTIDE SEQUENCE</scope>
    <source>
        <strain evidence="1">H4_Bulk_46_scaffold_5285</strain>
    </source>
</reference>
<organism evidence="1">
    <name type="scientific">Leviviridae sp</name>
    <dbReference type="NCBI Taxonomy" id="2027243"/>
    <lineage>
        <taxon>Viruses</taxon>
        <taxon>Riboviria</taxon>
        <taxon>Orthornavirae</taxon>
        <taxon>Lenarviricota</taxon>
        <taxon>Leviviricetes</taxon>
        <taxon>Norzivirales</taxon>
        <taxon>Fiersviridae</taxon>
    </lineage>
</organism>
<protein>
    <submittedName>
        <fullName evidence="1">Uncharacterized protein</fullName>
    </submittedName>
</protein>
<dbReference type="EMBL" id="MN034883">
    <property type="protein sequence ID" value="QDH89541.1"/>
    <property type="molecule type" value="Genomic_RNA"/>
</dbReference>
<evidence type="ECO:0000313" key="1">
    <source>
        <dbReference type="EMBL" id="QDH89541.1"/>
    </source>
</evidence>
<name>A0A514D7D3_9VIRU</name>
<sequence length="53" mass="6448">MKDSLSVRQKVPWDLMPYSFAINFFPEVLPKRRDRKTLRSVKKFAAWVSRTYR</sequence>
<gene>
    <name evidence="1" type="ORF">H4Bulk465285_000001</name>
</gene>
<proteinExistence type="predicted"/>
<accession>A0A514D7D3</accession>